<sequence>MPPLLRKGKFRKENTPNAGDVAALVRRLRAASTNRIGRLLGSANRAEGGRLRAHDKKSHDWLSVGSRPKDAASRAAHTEHERAAPAQSTESRAKQRSRPLPIRRNACKAGTPQATYTDLTW</sequence>
<reference evidence="2" key="1">
    <citation type="submission" date="2022-03" db="EMBL/GenBank/DDBJ databases">
        <authorList>
            <person name="Martin H S."/>
        </authorList>
    </citation>
    <scope>NUCLEOTIDE SEQUENCE</scope>
</reference>
<dbReference type="EMBL" id="OW152820">
    <property type="protein sequence ID" value="CAH2075461.1"/>
    <property type="molecule type" value="Genomic_DNA"/>
</dbReference>
<feature type="region of interest" description="Disordered" evidence="1">
    <location>
        <begin position="43"/>
        <end position="121"/>
    </location>
</feature>
<feature type="compositionally biased region" description="Polar residues" evidence="1">
    <location>
        <begin position="112"/>
        <end position="121"/>
    </location>
</feature>
<name>A0ABN8J7J9_9NEOP</name>
<gene>
    <name evidence="2" type="ORF">IPOD504_LOCUS16814</name>
</gene>
<dbReference type="Proteomes" id="UP000837857">
    <property type="component" value="Chromosome 8"/>
</dbReference>
<proteinExistence type="predicted"/>
<evidence type="ECO:0000313" key="2">
    <source>
        <dbReference type="EMBL" id="CAH2075461.1"/>
    </source>
</evidence>
<organism evidence="2 3">
    <name type="scientific">Iphiclides podalirius</name>
    <name type="common">scarce swallowtail</name>
    <dbReference type="NCBI Taxonomy" id="110791"/>
    <lineage>
        <taxon>Eukaryota</taxon>
        <taxon>Metazoa</taxon>
        <taxon>Ecdysozoa</taxon>
        <taxon>Arthropoda</taxon>
        <taxon>Hexapoda</taxon>
        <taxon>Insecta</taxon>
        <taxon>Pterygota</taxon>
        <taxon>Neoptera</taxon>
        <taxon>Endopterygota</taxon>
        <taxon>Lepidoptera</taxon>
        <taxon>Glossata</taxon>
        <taxon>Ditrysia</taxon>
        <taxon>Papilionoidea</taxon>
        <taxon>Papilionidae</taxon>
        <taxon>Papilioninae</taxon>
        <taxon>Iphiclides</taxon>
    </lineage>
</organism>
<feature type="compositionally biased region" description="Basic and acidic residues" evidence="1">
    <location>
        <begin position="67"/>
        <end position="83"/>
    </location>
</feature>
<keyword evidence="3" id="KW-1185">Reference proteome</keyword>
<evidence type="ECO:0000256" key="1">
    <source>
        <dbReference type="SAM" id="MobiDB-lite"/>
    </source>
</evidence>
<feature type="non-terminal residue" evidence="2">
    <location>
        <position position="121"/>
    </location>
</feature>
<protein>
    <submittedName>
        <fullName evidence="2">Uncharacterized protein</fullName>
    </submittedName>
</protein>
<feature type="compositionally biased region" description="Basic and acidic residues" evidence="1">
    <location>
        <begin position="47"/>
        <end position="60"/>
    </location>
</feature>
<evidence type="ECO:0000313" key="3">
    <source>
        <dbReference type="Proteomes" id="UP000837857"/>
    </source>
</evidence>
<accession>A0ABN8J7J9</accession>